<dbReference type="EMBL" id="CAUYUJ010014789">
    <property type="protein sequence ID" value="CAK0846056.1"/>
    <property type="molecule type" value="Genomic_DNA"/>
</dbReference>
<evidence type="ECO:0008006" key="3">
    <source>
        <dbReference type="Google" id="ProtNLM"/>
    </source>
</evidence>
<evidence type="ECO:0000313" key="2">
    <source>
        <dbReference type="Proteomes" id="UP001189429"/>
    </source>
</evidence>
<evidence type="ECO:0000313" key="1">
    <source>
        <dbReference type="EMBL" id="CAK0846056.1"/>
    </source>
</evidence>
<gene>
    <name evidence="1" type="ORF">PCOR1329_LOCUS39663</name>
</gene>
<protein>
    <recommendedName>
        <fullName evidence="3">F-box domain-containing protein</fullName>
    </recommendedName>
</protein>
<sequence length="154" mass="16886">MASPAFSAVPDEVLARVMWAHPRRCEVRALARRWRSVAGSRFALRRLAAPRSLRFCVDFEVDRCMSKDTYTAAFEAGGPEQALGGIEGTVAFLNWAPVYYRSAIGERRDVRHRLLQADACALWRLIAGLLAGPRGDLPPSGPPAGPGWGPPPEF</sequence>
<reference evidence="1" key="1">
    <citation type="submission" date="2023-10" db="EMBL/GenBank/DDBJ databases">
        <authorList>
            <person name="Chen Y."/>
            <person name="Shah S."/>
            <person name="Dougan E. K."/>
            <person name="Thang M."/>
            <person name="Chan C."/>
        </authorList>
    </citation>
    <scope>NUCLEOTIDE SEQUENCE [LARGE SCALE GENOMIC DNA]</scope>
</reference>
<name>A0ABN9TJQ2_9DINO</name>
<proteinExistence type="predicted"/>
<comment type="caution">
    <text evidence="1">The sequence shown here is derived from an EMBL/GenBank/DDBJ whole genome shotgun (WGS) entry which is preliminary data.</text>
</comment>
<keyword evidence="2" id="KW-1185">Reference proteome</keyword>
<dbReference type="Proteomes" id="UP001189429">
    <property type="component" value="Unassembled WGS sequence"/>
</dbReference>
<accession>A0ABN9TJQ2</accession>
<organism evidence="1 2">
    <name type="scientific">Prorocentrum cordatum</name>
    <dbReference type="NCBI Taxonomy" id="2364126"/>
    <lineage>
        <taxon>Eukaryota</taxon>
        <taxon>Sar</taxon>
        <taxon>Alveolata</taxon>
        <taxon>Dinophyceae</taxon>
        <taxon>Prorocentrales</taxon>
        <taxon>Prorocentraceae</taxon>
        <taxon>Prorocentrum</taxon>
    </lineage>
</organism>